<dbReference type="InterPro" id="IPR036598">
    <property type="entry name" value="GOLD_dom_sf"/>
</dbReference>
<comment type="subcellular location">
    <subcellularLocation>
        <location evidence="7">Endomembrane system</location>
        <topology evidence="7">Single-pass membrane protein</topology>
    </subcellularLocation>
    <subcellularLocation>
        <location evidence="1">Membrane</location>
        <topology evidence="1">Single-pass type I membrane protein</topology>
    </subcellularLocation>
</comment>
<feature type="domain" description="GOLD" evidence="9">
    <location>
        <begin position="128"/>
        <end position="284"/>
    </location>
</feature>
<feature type="compositionally biased region" description="Pro residues" evidence="8">
    <location>
        <begin position="12"/>
        <end position="31"/>
    </location>
</feature>
<dbReference type="SMART" id="SM01190">
    <property type="entry name" value="EMP24_GP25L"/>
    <property type="match status" value="1"/>
</dbReference>
<evidence type="ECO:0000256" key="5">
    <source>
        <dbReference type="ARBA" id="ARBA00022989"/>
    </source>
</evidence>
<keyword evidence="10" id="KW-1185">Reference proteome</keyword>
<evidence type="ECO:0000256" key="6">
    <source>
        <dbReference type="ARBA" id="ARBA00023136"/>
    </source>
</evidence>
<evidence type="ECO:0000313" key="10">
    <source>
        <dbReference type="Proteomes" id="UP000095280"/>
    </source>
</evidence>
<feature type="compositionally biased region" description="Low complexity" evidence="8">
    <location>
        <begin position="55"/>
        <end position="65"/>
    </location>
</feature>
<protein>
    <submittedName>
        <fullName evidence="11">GOLD domain-containing protein</fullName>
    </submittedName>
</protein>
<keyword evidence="4" id="KW-0732">Signal</keyword>
<dbReference type="PANTHER" id="PTHR22811">
    <property type="entry name" value="TRANSMEMBRANE EMP24 DOMAIN-CONTAINING PROTEIN"/>
    <property type="match status" value="1"/>
</dbReference>
<dbReference type="InterPro" id="IPR009038">
    <property type="entry name" value="GOLD_dom"/>
</dbReference>
<evidence type="ECO:0000259" key="9">
    <source>
        <dbReference type="SMART" id="SM01190"/>
    </source>
</evidence>
<evidence type="ECO:0000256" key="1">
    <source>
        <dbReference type="ARBA" id="ARBA00004479"/>
    </source>
</evidence>
<evidence type="ECO:0000256" key="2">
    <source>
        <dbReference type="ARBA" id="ARBA00007104"/>
    </source>
</evidence>
<dbReference type="SUPFAM" id="SSF101576">
    <property type="entry name" value="Supernatant protein factor (SPF), C-terminal domain"/>
    <property type="match status" value="1"/>
</dbReference>
<organism evidence="10 11">
    <name type="scientific">Macrostomum lignano</name>
    <dbReference type="NCBI Taxonomy" id="282301"/>
    <lineage>
        <taxon>Eukaryota</taxon>
        <taxon>Metazoa</taxon>
        <taxon>Spiralia</taxon>
        <taxon>Lophotrochozoa</taxon>
        <taxon>Platyhelminthes</taxon>
        <taxon>Rhabditophora</taxon>
        <taxon>Macrostomorpha</taxon>
        <taxon>Macrostomida</taxon>
        <taxon>Macrostomidae</taxon>
        <taxon>Macrostomum</taxon>
    </lineage>
</organism>
<proteinExistence type="inferred from homology"/>
<evidence type="ECO:0000256" key="4">
    <source>
        <dbReference type="ARBA" id="ARBA00022729"/>
    </source>
</evidence>
<feature type="compositionally biased region" description="Basic and acidic residues" evidence="8">
    <location>
        <begin position="94"/>
        <end position="105"/>
    </location>
</feature>
<feature type="compositionally biased region" description="Basic and acidic residues" evidence="8">
    <location>
        <begin position="69"/>
        <end position="79"/>
    </location>
</feature>
<evidence type="ECO:0000256" key="3">
    <source>
        <dbReference type="ARBA" id="ARBA00022692"/>
    </source>
</evidence>
<feature type="region of interest" description="Disordered" evidence="8">
    <location>
        <begin position="1"/>
        <end position="119"/>
    </location>
</feature>
<dbReference type="GO" id="GO:0016020">
    <property type="term" value="C:membrane"/>
    <property type="evidence" value="ECO:0007669"/>
    <property type="project" value="UniProtKB-SubCell"/>
</dbReference>
<sequence length="298" mass="34144">PPPVHQQQPPVQQQPPPAHQQPPVHQQPPPAHQQQPPVHQQQPPVQQQPPPVHQQPPEQQQQQQYQPPPEHHQPPHPETQESVSTHHRQPPPPRDSRDRPDDGHQGGKRVPSVLLPSEPNEFDMRSISFVYRLPSRGKQCFYHKASSNFTFEYQVTSGGSLDIDVFINSPGGKLAFDRRGKAYGEASFAFDPAKSTADMRLPAYMICLDNRYSSWHDKLKSTDKVEDHLLRTIYLLSKSRNNEARDRMMMDANNARVSTWSIFQLVVMLFVSGIQVMMIRSLFDDKSRLHRVWKAGKS</sequence>
<dbReference type="AlphaFoldDB" id="A0A1I8GME5"/>
<comment type="similarity">
    <text evidence="2">Belongs to the EMP24/GP25L family.</text>
</comment>
<dbReference type="Pfam" id="PF01105">
    <property type="entry name" value="EMP24_GP25L"/>
    <property type="match status" value="2"/>
</dbReference>
<feature type="compositionally biased region" description="Low complexity" evidence="8">
    <location>
        <begin position="1"/>
        <end position="11"/>
    </location>
</feature>
<name>A0A1I8GME5_9PLAT</name>
<dbReference type="InterPro" id="IPR015720">
    <property type="entry name" value="Emp24-like"/>
</dbReference>
<dbReference type="GO" id="GO:0012505">
    <property type="term" value="C:endomembrane system"/>
    <property type="evidence" value="ECO:0007669"/>
    <property type="project" value="UniProtKB-SubCell"/>
</dbReference>
<dbReference type="WBParaSite" id="maker-uti_cns_0002432-snap-gene-0.7-mRNA-1">
    <property type="protein sequence ID" value="maker-uti_cns_0002432-snap-gene-0.7-mRNA-1"/>
    <property type="gene ID" value="maker-uti_cns_0002432-snap-gene-0.7"/>
</dbReference>
<evidence type="ECO:0000256" key="8">
    <source>
        <dbReference type="SAM" id="MobiDB-lite"/>
    </source>
</evidence>
<reference evidence="11" key="1">
    <citation type="submission" date="2016-11" db="UniProtKB">
        <authorList>
            <consortium name="WormBaseParasite"/>
        </authorList>
    </citation>
    <scope>IDENTIFICATION</scope>
</reference>
<accession>A0A1I8GME5</accession>
<dbReference type="Proteomes" id="UP000095280">
    <property type="component" value="Unplaced"/>
</dbReference>
<keyword evidence="6" id="KW-0472">Membrane</keyword>
<keyword evidence="5" id="KW-1133">Transmembrane helix</keyword>
<feature type="compositionally biased region" description="Low complexity" evidence="8">
    <location>
        <begin position="32"/>
        <end position="45"/>
    </location>
</feature>
<evidence type="ECO:0000313" key="11">
    <source>
        <dbReference type="WBParaSite" id="maker-uti_cns_0002432-snap-gene-0.7-mRNA-1"/>
    </source>
</evidence>
<evidence type="ECO:0000256" key="7">
    <source>
        <dbReference type="ARBA" id="ARBA00037847"/>
    </source>
</evidence>
<keyword evidence="3" id="KW-0812">Transmembrane</keyword>